<dbReference type="GeneID" id="5141517"/>
<dbReference type="EMBL" id="DQ227763">
    <property type="protein sequence ID" value="ABB77611.1"/>
    <property type="molecule type" value="Genomic_DNA"/>
</dbReference>
<dbReference type="OrthoDB" id="36243at10239"/>
<sequence length="169" mass="20966">MFKIISSEEHAKLTRDVDYWKKRALKEENNKNFYETLYKEEKPWHRFYKEEHGKRVSDYMTLKEKYKKLEKDKVTFVSFGEVKSLRKARKIAEEFRKTLNNEHQCNRHCFKEHVLPAIQRDYDDLSNENKNNLMYRVKFFNHWEEKLREEYDFLFSIYKVGDTVHCEFK</sequence>
<dbReference type="Proteomes" id="UP000006662">
    <property type="component" value="Segment"/>
</dbReference>
<name>Q09WR0_9CAUD</name>
<protein>
    <submittedName>
        <fullName evidence="1">Uncharacterized protein</fullName>
    </submittedName>
</protein>
<dbReference type="RefSeq" id="YP_764304.1">
    <property type="nucleotide sequence ID" value="NC_008370.1"/>
</dbReference>
<proteinExistence type="predicted"/>
<dbReference type="KEGG" id="vg:5141517"/>
<evidence type="ECO:0000313" key="2">
    <source>
        <dbReference type="Proteomes" id="UP000006662"/>
    </source>
</evidence>
<keyword evidence="2" id="KW-1185">Reference proteome</keyword>
<organism evidence="1 2">
    <name type="scientific">Lactococcus phage 712</name>
    <dbReference type="NCBI Taxonomy" id="2892346"/>
    <lineage>
        <taxon>Viruses</taxon>
        <taxon>Duplodnaviria</taxon>
        <taxon>Heunggongvirae</taxon>
        <taxon>Uroviricota</taxon>
        <taxon>Caudoviricetes</taxon>
        <taxon>Skunavirus</taxon>
        <taxon>Skunavirus sv712</taxon>
    </lineage>
</organism>
<reference evidence="1 2" key="1">
    <citation type="journal article" date="2006" name="FEMS Microbiol. Lett.">
        <title>Sequence and comparative genomic analysis of lactococcal bacteriophages jj50, 712 and P008: evolutionary insights into the 936 phage species.</title>
        <authorList>
            <person name="Mahony J."/>
            <person name="Deveau H."/>
            <person name="Mc Grath S."/>
            <person name="Ventura M."/>
            <person name="Canchaya C."/>
            <person name="Moineau S."/>
            <person name="Fitzgerald G.F."/>
            <person name="van Sinderen D."/>
        </authorList>
    </citation>
    <scope>NUCLEOTIDE SEQUENCE</scope>
</reference>
<evidence type="ECO:0000313" key="1">
    <source>
        <dbReference type="EMBL" id="ABB77611.1"/>
    </source>
</evidence>
<accession>Q09WR0</accession>